<dbReference type="InterPro" id="IPR047726">
    <property type="entry name" value="CsgH_dom"/>
</dbReference>
<reference evidence="3 4" key="1">
    <citation type="submission" date="2018-10" db="EMBL/GenBank/DDBJ databases">
        <title>Rhizobium etli, R. leguminosarum and a new Rhizobium genospecies from Phaseolus dumosus.</title>
        <authorList>
            <person name="Ramirez-Puebla S.T."/>
            <person name="Rogel-Hernandez M.A."/>
            <person name="Guerrero G."/>
            <person name="Ormeno-Orrillo E."/>
            <person name="Martinez-Romero J.C."/>
            <person name="Negrete-Yankelevich S."/>
            <person name="Martinez-Romero E."/>
        </authorList>
    </citation>
    <scope>NUCLEOTIDE SEQUENCE [LARGE SCALE GENOMIC DNA]</scope>
    <source>
        <strain evidence="3 4">CCGE525</strain>
        <plasmid evidence="4">prccge525c</plasmid>
    </source>
</reference>
<keyword evidence="4" id="KW-1185">Reference proteome</keyword>
<sequence length="134" mass="13337">MVSSHRGIPLAAAITLAGLVAAGASNTVFNMDSPDAGPVRCEIQDKIQGDTVFLEPVVYSDKGVSGTYSVTVSGGGDGGASNIRQGGEFSATAGRSTSLGRMSVGASGASYNVKLKVTVAGTSVSCTKQVSGTF</sequence>
<evidence type="ECO:0000313" key="4">
    <source>
        <dbReference type="Proteomes" id="UP000282195"/>
    </source>
</evidence>
<accession>A0A387FX09</accession>
<dbReference type="AlphaFoldDB" id="A0A387FX09"/>
<gene>
    <name evidence="3" type="ORF">CCGE525_34060</name>
</gene>
<keyword evidence="3" id="KW-0614">Plasmid</keyword>
<dbReference type="Pfam" id="PF21112">
    <property type="entry name" value="CsgH"/>
    <property type="match status" value="1"/>
</dbReference>
<feature type="chain" id="PRO_5017216483" description="CsgH-like domain-containing protein" evidence="1">
    <location>
        <begin position="23"/>
        <end position="134"/>
    </location>
</feature>
<dbReference type="NCBIfam" id="NF041112">
    <property type="entry name" value="chap_CsgH_alph"/>
    <property type="match status" value="1"/>
</dbReference>
<dbReference type="EMBL" id="CP032695">
    <property type="protein sequence ID" value="AYG63650.1"/>
    <property type="molecule type" value="Genomic_DNA"/>
</dbReference>
<organism evidence="3 4">
    <name type="scientific">Rhizobium jaguaris</name>
    <dbReference type="NCBI Taxonomy" id="1312183"/>
    <lineage>
        <taxon>Bacteria</taxon>
        <taxon>Pseudomonadati</taxon>
        <taxon>Pseudomonadota</taxon>
        <taxon>Alphaproteobacteria</taxon>
        <taxon>Hyphomicrobiales</taxon>
        <taxon>Rhizobiaceae</taxon>
        <taxon>Rhizobium/Agrobacterium group</taxon>
        <taxon>Rhizobium</taxon>
    </lineage>
</organism>
<name>A0A387FX09_9HYPH</name>
<feature type="domain" description="CsgH-like" evidence="2">
    <location>
        <begin position="39"/>
        <end position="126"/>
    </location>
</feature>
<dbReference type="Gene3D" id="2.60.40.2420">
    <property type="match status" value="1"/>
</dbReference>
<geneLocation type="plasmid" evidence="4">
    <name>prccge525c</name>
</geneLocation>
<evidence type="ECO:0000313" key="3">
    <source>
        <dbReference type="EMBL" id="AYG63650.1"/>
    </source>
</evidence>
<dbReference type="OrthoDB" id="8386201at2"/>
<feature type="signal peptide" evidence="1">
    <location>
        <begin position="1"/>
        <end position="22"/>
    </location>
</feature>
<dbReference type="InterPro" id="IPR053722">
    <property type="entry name" value="Curli_assembly_CsgC/AgfC"/>
</dbReference>
<keyword evidence="1" id="KW-0732">Signal</keyword>
<dbReference type="KEGG" id="rjg:CCGE525_34060"/>
<protein>
    <recommendedName>
        <fullName evidence="2">CsgH-like domain-containing protein</fullName>
    </recommendedName>
</protein>
<proteinExistence type="predicted"/>
<dbReference type="RefSeq" id="WP_120708546.1">
    <property type="nucleotide sequence ID" value="NZ_CP032695.1"/>
</dbReference>
<dbReference type="InterPro" id="IPR048632">
    <property type="entry name" value="CsgH-like"/>
</dbReference>
<dbReference type="Proteomes" id="UP000282195">
    <property type="component" value="Plasmid pRCCGE525c"/>
</dbReference>
<evidence type="ECO:0000256" key="1">
    <source>
        <dbReference type="SAM" id="SignalP"/>
    </source>
</evidence>
<evidence type="ECO:0000259" key="2">
    <source>
        <dbReference type="Pfam" id="PF21112"/>
    </source>
</evidence>